<evidence type="ECO:0000313" key="2">
    <source>
        <dbReference type="Proteomes" id="UP000266552"/>
    </source>
</evidence>
<name>A0A385TS64_PAELA</name>
<dbReference type="RefSeq" id="WP_119849890.1">
    <property type="nucleotide sequence ID" value="NZ_CP032412.1"/>
</dbReference>
<accession>A0A385TS64</accession>
<evidence type="ECO:0000313" key="1">
    <source>
        <dbReference type="EMBL" id="AYB46271.1"/>
    </source>
</evidence>
<gene>
    <name evidence="1" type="ORF">D5F53_24550</name>
</gene>
<protein>
    <submittedName>
        <fullName evidence="1">Uncharacterized protein</fullName>
    </submittedName>
</protein>
<dbReference type="KEGG" id="plw:D5F53_24550"/>
<dbReference type="EMBL" id="CP032412">
    <property type="protein sequence ID" value="AYB46271.1"/>
    <property type="molecule type" value="Genomic_DNA"/>
</dbReference>
<dbReference type="Proteomes" id="UP000266552">
    <property type="component" value="Chromosome"/>
</dbReference>
<keyword evidence="2" id="KW-1185">Reference proteome</keyword>
<organism evidence="1 2">
    <name type="scientific">Paenibacillus lautus</name>
    <name type="common">Bacillus lautus</name>
    <dbReference type="NCBI Taxonomy" id="1401"/>
    <lineage>
        <taxon>Bacteria</taxon>
        <taxon>Bacillati</taxon>
        <taxon>Bacillota</taxon>
        <taxon>Bacilli</taxon>
        <taxon>Bacillales</taxon>
        <taxon>Paenibacillaceae</taxon>
        <taxon>Paenibacillus</taxon>
    </lineage>
</organism>
<dbReference type="AlphaFoldDB" id="A0A385TS64"/>
<reference evidence="1 2" key="1">
    <citation type="submission" date="2018-09" db="EMBL/GenBank/DDBJ databases">
        <title>Genome Sequence of Paenibacillus lautus Strain E7593-69, Azo Dye-Degrading Bacteria, Isolated from Commercial Tattoo Inks.</title>
        <authorList>
            <person name="Nho S.W."/>
            <person name="Kim S.-J."/>
            <person name="Kweon O."/>
            <person name="Cerniglia C.E."/>
        </authorList>
    </citation>
    <scope>NUCLEOTIDE SEQUENCE [LARGE SCALE GENOMIC DNA]</scope>
    <source>
        <strain evidence="1 2">E7593-69</strain>
    </source>
</reference>
<proteinExistence type="predicted"/>
<sequence>MLLDKIAKVKQINEHVVEARLVKVRKDNAVVLANYVATEIPKICSALMSSKAINGSFPKTVELPKLSEWERRLNELLTNLHADSIKEAADLLKEVHSAVQKIKETWKSFAHEYSQETVNFLHVLNHIFKKNEYADLKANIVQFENVWPIKQANIDQLLLKIEEARMIIASLKVTDTVKHALSRMSTGKATLDDFNEEVIEWVKSNNLSANLRISVIG</sequence>